<accession>A0A7E4UNF4</accession>
<feature type="chain" id="PRO_5028967313" evidence="2">
    <location>
        <begin position="21"/>
        <end position="112"/>
    </location>
</feature>
<dbReference type="Proteomes" id="UP000492821">
    <property type="component" value="Unassembled WGS sequence"/>
</dbReference>
<dbReference type="AlphaFoldDB" id="A0A7E4UNF4"/>
<dbReference type="WBParaSite" id="Pan_g10581.t1">
    <property type="protein sequence ID" value="Pan_g10581.t1"/>
    <property type="gene ID" value="Pan_g10581"/>
</dbReference>
<reference evidence="3" key="1">
    <citation type="journal article" date="2013" name="Genetics">
        <title>The draft genome and transcriptome of Panagrellus redivivus are shaped by the harsh demands of a free-living lifestyle.</title>
        <authorList>
            <person name="Srinivasan J."/>
            <person name="Dillman A.R."/>
            <person name="Macchietto M.G."/>
            <person name="Heikkinen L."/>
            <person name="Lakso M."/>
            <person name="Fracchia K.M."/>
            <person name="Antoshechkin I."/>
            <person name="Mortazavi A."/>
            <person name="Wong G."/>
            <person name="Sternberg P.W."/>
        </authorList>
    </citation>
    <scope>NUCLEOTIDE SEQUENCE [LARGE SCALE GENOMIC DNA]</scope>
    <source>
        <strain evidence="3">MT8872</strain>
    </source>
</reference>
<feature type="region of interest" description="Disordered" evidence="1">
    <location>
        <begin position="38"/>
        <end position="112"/>
    </location>
</feature>
<evidence type="ECO:0000313" key="4">
    <source>
        <dbReference type="WBParaSite" id="Pan_g10581.t1"/>
    </source>
</evidence>
<sequence length="112" mass="12135">MSLVAGIFLVLALGYAVAYAFQMSADVIGPLLTSDSASHSSMGLGFKRGADRRHRSAEGIRRRQKLDRTDAKTRRRKSYVSPKSPSTSKARSPQLRTAVSAVRSPTVLSVVD</sequence>
<keyword evidence="2" id="KW-0732">Signal</keyword>
<feature type="compositionally biased region" description="Basic and acidic residues" evidence="1">
    <location>
        <begin position="56"/>
        <end position="72"/>
    </location>
</feature>
<evidence type="ECO:0000313" key="3">
    <source>
        <dbReference type="Proteomes" id="UP000492821"/>
    </source>
</evidence>
<evidence type="ECO:0000256" key="1">
    <source>
        <dbReference type="SAM" id="MobiDB-lite"/>
    </source>
</evidence>
<proteinExistence type="predicted"/>
<organism evidence="3 4">
    <name type="scientific">Panagrellus redivivus</name>
    <name type="common">Microworm</name>
    <dbReference type="NCBI Taxonomy" id="6233"/>
    <lineage>
        <taxon>Eukaryota</taxon>
        <taxon>Metazoa</taxon>
        <taxon>Ecdysozoa</taxon>
        <taxon>Nematoda</taxon>
        <taxon>Chromadorea</taxon>
        <taxon>Rhabditida</taxon>
        <taxon>Tylenchina</taxon>
        <taxon>Panagrolaimomorpha</taxon>
        <taxon>Panagrolaimoidea</taxon>
        <taxon>Panagrolaimidae</taxon>
        <taxon>Panagrellus</taxon>
    </lineage>
</organism>
<feature type="compositionally biased region" description="Polar residues" evidence="1">
    <location>
        <begin position="81"/>
        <end position="97"/>
    </location>
</feature>
<name>A0A7E4UNF4_PANRE</name>
<protein>
    <submittedName>
        <fullName evidence="4">Secreted protein</fullName>
    </submittedName>
</protein>
<reference evidence="4" key="2">
    <citation type="submission" date="2020-10" db="UniProtKB">
        <authorList>
            <consortium name="WormBaseParasite"/>
        </authorList>
    </citation>
    <scope>IDENTIFICATION</scope>
</reference>
<evidence type="ECO:0000256" key="2">
    <source>
        <dbReference type="SAM" id="SignalP"/>
    </source>
</evidence>
<keyword evidence="3" id="KW-1185">Reference proteome</keyword>
<feature type="signal peptide" evidence="2">
    <location>
        <begin position="1"/>
        <end position="20"/>
    </location>
</feature>